<sequence length="513" mass="56329">MVLDLAALPDDADALCAIVLAQAAALDDQRALIERLRLQLARLRRMQFGRSSERLAAEADQLELALEELEAEAPTLPPAEDPADTVARPERGKPARRPLPEHLPREVVEHGAGAQACAACGGTLRRLGEDVTEVLDYLPGRFRVLRHVRPKFSCRGCEAISQAPAPSLPIRRGRATAGLLAHVLVAKYADHLPLYRQNEIYARVGVELQRSTLADWVGQSAALLRPLIDARARHVLAGAVLHADDTPVSVLAPGLGRTSTGRLWAYLRDERPHGSTTPPAVLYRYSPDRRAEHPKAHLAGFLGVLQADGYSGFNGLYDGGKVREAACWAHVRRYFFELHATGQAPRATEAVRRIGLLYAIEQDIRGQPPDERTRQRQARAGPIIESLRAWLDETLARISGRSDLAVAIRYARSRWEALTRYITDGRLEIDNNPVERAIRPLALGRKNWLFAGSNIGGQRAAAIASLIATAKLNGLDPEAYLRRVLERIANYPVSCVAELLPWNLPSDAEAAAT</sequence>
<dbReference type="InterPro" id="IPR039552">
    <property type="entry name" value="IS66_C"/>
</dbReference>
<dbReference type="Pfam" id="PF03050">
    <property type="entry name" value="DDE_Tnp_IS66"/>
    <property type="match status" value="1"/>
</dbReference>
<gene>
    <name evidence="7" type="ORF">SAMN04487779_103227</name>
</gene>
<feature type="domain" description="Transposase IS66 C-terminal" evidence="6">
    <location>
        <begin position="465"/>
        <end position="502"/>
    </location>
</feature>
<dbReference type="PANTHER" id="PTHR33678:SF1">
    <property type="entry name" value="BLL1576 PROTEIN"/>
    <property type="match status" value="1"/>
</dbReference>
<dbReference type="RefSeq" id="WP_090665098.1">
    <property type="nucleotide sequence ID" value="NZ_FMZX01000032.1"/>
</dbReference>
<dbReference type="InterPro" id="IPR024474">
    <property type="entry name" value="Znf_dom_IS66"/>
</dbReference>
<evidence type="ECO:0000259" key="6">
    <source>
        <dbReference type="Pfam" id="PF13817"/>
    </source>
</evidence>
<feature type="coiled-coil region" evidence="1">
    <location>
        <begin position="26"/>
        <end position="72"/>
    </location>
</feature>
<organism evidence="7 8">
    <name type="scientific">Belnapia rosea</name>
    <dbReference type="NCBI Taxonomy" id="938405"/>
    <lineage>
        <taxon>Bacteria</taxon>
        <taxon>Pseudomonadati</taxon>
        <taxon>Pseudomonadota</taxon>
        <taxon>Alphaproteobacteria</taxon>
        <taxon>Acetobacterales</taxon>
        <taxon>Roseomonadaceae</taxon>
        <taxon>Belnapia</taxon>
    </lineage>
</organism>
<evidence type="ECO:0000256" key="2">
    <source>
        <dbReference type="SAM" id="MobiDB-lite"/>
    </source>
</evidence>
<dbReference type="PANTHER" id="PTHR33678">
    <property type="entry name" value="BLL1576 PROTEIN"/>
    <property type="match status" value="1"/>
</dbReference>
<evidence type="ECO:0000256" key="1">
    <source>
        <dbReference type="SAM" id="Coils"/>
    </source>
</evidence>
<name>A0A1G7CI32_9PROT</name>
<feature type="domain" description="Transposase IS66 zinc-finger binding" evidence="4">
    <location>
        <begin position="116"/>
        <end position="158"/>
    </location>
</feature>
<dbReference type="STRING" id="938405.SAMN02927895_05679"/>
<evidence type="ECO:0000313" key="8">
    <source>
        <dbReference type="Proteomes" id="UP000198925"/>
    </source>
</evidence>
<evidence type="ECO:0000313" key="7">
    <source>
        <dbReference type="EMBL" id="SDE39018.1"/>
    </source>
</evidence>
<dbReference type="AlphaFoldDB" id="A0A1G7CI32"/>
<feature type="domain" description="Transposase IS66 central" evidence="3">
    <location>
        <begin position="172"/>
        <end position="458"/>
    </location>
</feature>
<dbReference type="Proteomes" id="UP000198925">
    <property type="component" value="Unassembled WGS sequence"/>
</dbReference>
<evidence type="ECO:0000259" key="5">
    <source>
        <dbReference type="Pfam" id="PF13007"/>
    </source>
</evidence>
<dbReference type="Pfam" id="PF13007">
    <property type="entry name" value="LZ_Tnp_IS66"/>
    <property type="match status" value="1"/>
</dbReference>
<dbReference type="InterPro" id="IPR052344">
    <property type="entry name" value="Transposase-related"/>
</dbReference>
<keyword evidence="8" id="KW-1185">Reference proteome</keyword>
<feature type="compositionally biased region" description="Basic and acidic residues" evidence="2">
    <location>
        <begin position="87"/>
        <end position="100"/>
    </location>
</feature>
<protein>
    <submittedName>
        <fullName evidence="7">Transposase</fullName>
    </submittedName>
</protein>
<dbReference type="InterPro" id="IPR004291">
    <property type="entry name" value="Transposase_IS66_central"/>
</dbReference>
<dbReference type="Pfam" id="PF13005">
    <property type="entry name" value="zf-IS66"/>
    <property type="match status" value="1"/>
</dbReference>
<dbReference type="Pfam" id="PF13817">
    <property type="entry name" value="DDE_Tnp_IS66_C"/>
    <property type="match status" value="1"/>
</dbReference>
<feature type="region of interest" description="Disordered" evidence="2">
    <location>
        <begin position="73"/>
        <end position="100"/>
    </location>
</feature>
<dbReference type="EMBL" id="FMZX01000032">
    <property type="protein sequence ID" value="SDE39018.1"/>
    <property type="molecule type" value="Genomic_DNA"/>
</dbReference>
<evidence type="ECO:0000259" key="4">
    <source>
        <dbReference type="Pfam" id="PF13005"/>
    </source>
</evidence>
<keyword evidence="1" id="KW-0175">Coiled coil</keyword>
<evidence type="ECO:0000259" key="3">
    <source>
        <dbReference type="Pfam" id="PF03050"/>
    </source>
</evidence>
<dbReference type="NCBIfam" id="NF033517">
    <property type="entry name" value="transpos_IS66"/>
    <property type="match status" value="1"/>
</dbReference>
<reference evidence="7 8" key="1">
    <citation type="submission" date="2016-10" db="EMBL/GenBank/DDBJ databases">
        <authorList>
            <person name="de Groot N.N."/>
        </authorList>
    </citation>
    <scope>NUCLEOTIDE SEQUENCE [LARGE SCALE GENOMIC DNA]</scope>
    <source>
        <strain evidence="7 8">CPCC 100156</strain>
    </source>
</reference>
<proteinExistence type="predicted"/>
<accession>A0A1G7CI32</accession>
<feature type="domain" description="Transposase TnpC homeodomain" evidence="5">
    <location>
        <begin position="35"/>
        <end position="108"/>
    </location>
</feature>
<dbReference type="InterPro" id="IPR024463">
    <property type="entry name" value="Transposase_TnpC_homeodom"/>
</dbReference>